<organism evidence="2">
    <name type="scientific">Sesamum latifolium</name>
    <dbReference type="NCBI Taxonomy" id="2727402"/>
    <lineage>
        <taxon>Eukaryota</taxon>
        <taxon>Viridiplantae</taxon>
        <taxon>Streptophyta</taxon>
        <taxon>Embryophyta</taxon>
        <taxon>Tracheophyta</taxon>
        <taxon>Spermatophyta</taxon>
        <taxon>Magnoliopsida</taxon>
        <taxon>eudicotyledons</taxon>
        <taxon>Gunneridae</taxon>
        <taxon>Pentapetalae</taxon>
        <taxon>asterids</taxon>
        <taxon>lamiids</taxon>
        <taxon>Lamiales</taxon>
        <taxon>Pedaliaceae</taxon>
        <taxon>Sesamum</taxon>
    </lineage>
</organism>
<evidence type="ECO:0000256" key="1">
    <source>
        <dbReference type="SAM" id="MobiDB-lite"/>
    </source>
</evidence>
<dbReference type="Gene3D" id="6.10.140.1430">
    <property type="match status" value="1"/>
</dbReference>
<sequence length="352" mass="38289">MASRQEENAEAAARVAVDKLSDVNKERRHEQVAGLEYQRRDNYQQASESRGPGVLGGILKSVGDTFEQLKGTVTSKTHSTDYSTGTMGKTGHYTDYEADQAMGRAGEDKDYASEKAKDAAIGKADEYVGSAVEKAMDKAKEAKETTMQKAGEYASYASDKTGECKDYAVDQVNKSADTVTETASEYTKYTAEKAKEESGAVASRMSELKESATAAARRARDYFTGNARDLDQKALQGGDINEEKYGETEFKARQKMQELKLNEEGVYDEAKQRAAADWDTAADRGIAAKRNIYGAVGSVKEAIKDKLTYPTDIVQEARASREYGGPKRGEKMVEDIGGPTGPAAMPTVRTSD</sequence>
<feature type="region of interest" description="Disordered" evidence="1">
    <location>
        <begin position="73"/>
        <end position="92"/>
    </location>
</feature>
<proteinExistence type="predicted"/>
<dbReference type="PANTHER" id="PTHR47877:SF4">
    <property type="entry name" value="LATE EMBRYOGENESIS ABUNDANT PROTEIN ECP63"/>
    <property type="match status" value="1"/>
</dbReference>
<gene>
    <name evidence="2" type="ORF">Slati_0969600</name>
</gene>
<feature type="compositionally biased region" description="Basic and acidic residues" evidence="1">
    <location>
        <begin position="25"/>
        <end position="42"/>
    </location>
</feature>
<dbReference type="AlphaFoldDB" id="A0AAW2XQ63"/>
<reference evidence="2" key="2">
    <citation type="journal article" date="2024" name="Plant">
        <title>Genomic evolution and insights into agronomic trait innovations of Sesamum species.</title>
        <authorList>
            <person name="Miao H."/>
            <person name="Wang L."/>
            <person name="Qu L."/>
            <person name="Liu H."/>
            <person name="Sun Y."/>
            <person name="Le M."/>
            <person name="Wang Q."/>
            <person name="Wei S."/>
            <person name="Zheng Y."/>
            <person name="Lin W."/>
            <person name="Duan Y."/>
            <person name="Cao H."/>
            <person name="Xiong S."/>
            <person name="Wang X."/>
            <person name="Wei L."/>
            <person name="Li C."/>
            <person name="Ma Q."/>
            <person name="Ju M."/>
            <person name="Zhao R."/>
            <person name="Li G."/>
            <person name="Mu C."/>
            <person name="Tian Q."/>
            <person name="Mei H."/>
            <person name="Zhang T."/>
            <person name="Gao T."/>
            <person name="Zhang H."/>
        </authorList>
    </citation>
    <scope>NUCLEOTIDE SEQUENCE</scope>
    <source>
        <strain evidence="2">KEN1</strain>
    </source>
</reference>
<protein>
    <submittedName>
        <fullName evidence="2">Late embryogenesis abundant protein ECP63</fullName>
    </submittedName>
</protein>
<feature type="compositionally biased region" description="Polar residues" evidence="1">
    <location>
        <begin position="73"/>
        <end position="87"/>
    </location>
</feature>
<feature type="region of interest" description="Disordered" evidence="1">
    <location>
        <begin position="318"/>
        <end position="352"/>
    </location>
</feature>
<accession>A0AAW2XQ63</accession>
<comment type="caution">
    <text evidence="2">The sequence shown here is derived from an EMBL/GenBank/DDBJ whole genome shotgun (WGS) entry which is preliminary data.</text>
</comment>
<feature type="compositionally biased region" description="Basic and acidic residues" evidence="1">
    <location>
        <begin position="318"/>
        <end position="334"/>
    </location>
</feature>
<dbReference type="GO" id="GO:0009631">
    <property type="term" value="P:cold acclimation"/>
    <property type="evidence" value="ECO:0007669"/>
    <property type="project" value="TreeGrafter"/>
</dbReference>
<dbReference type="GO" id="GO:0005829">
    <property type="term" value="C:cytosol"/>
    <property type="evidence" value="ECO:0007669"/>
    <property type="project" value="TreeGrafter"/>
</dbReference>
<dbReference type="PANTHER" id="PTHR47877">
    <property type="entry name" value="LATE EMBRYOGENESIS ABUNDANT DOMAIN-CONTAINING PROTEIN / LEA DOMAIN-CONTAINING PROTEIN"/>
    <property type="match status" value="1"/>
</dbReference>
<reference evidence="2" key="1">
    <citation type="submission" date="2020-06" db="EMBL/GenBank/DDBJ databases">
        <authorList>
            <person name="Li T."/>
            <person name="Hu X."/>
            <person name="Zhang T."/>
            <person name="Song X."/>
            <person name="Zhang H."/>
            <person name="Dai N."/>
            <person name="Sheng W."/>
            <person name="Hou X."/>
            <person name="Wei L."/>
        </authorList>
    </citation>
    <scope>NUCLEOTIDE SEQUENCE</scope>
    <source>
        <strain evidence="2">KEN1</strain>
        <tissue evidence="2">Leaf</tissue>
    </source>
</reference>
<dbReference type="EMBL" id="JACGWN010000003">
    <property type="protein sequence ID" value="KAL0456304.1"/>
    <property type="molecule type" value="Genomic_DNA"/>
</dbReference>
<feature type="region of interest" description="Disordered" evidence="1">
    <location>
        <begin position="25"/>
        <end position="55"/>
    </location>
</feature>
<evidence type="ECO:0000313" key="2">
    <source>
        <dbReference type="EMBL" id="KAL0456304.1"/>
    </source>
</evidence>
<name>A0AAW2XQ63_9LAMI</name>